<evidence type="ECO:0000313" key="4">
    <source>
        <dbReference type="WBParaSite" id="Pan_g18269.t1"/>
    </source>
</evidence>
<feature type="compositionally biased region" description="Basic residues" evidence="1">
    <location>
        <begin position="59"/>
        <end position="82"/>
    </location>
</feature>
<name>A0A7E4VAW4_PANRE</name>
<accession>A0A7E4VAW4</accession>
<feature type="signal peptide" evidence="2">
    <location>
        <begin position="1"/>
        <end position="15"/>
    </location>
</feature>
<sequence>MVVLTTIAICSLVAATYRHVKKRRAMVPVTLTSYRYIGNFPDMKTLYNEGDAIKFPQKEKRKSSKPKPIKNLKNALKPKSKSRKNYIFLQNDETIS</sequence>
<keyword evidence="3" id="KW-1185">Reference proteome</keyword>
<dbReference type="AlphaFoldDB" id="A0A7E4VAW4"/>
<organism evidence="3 4">
    <name type="scientific">Panagrellus redivivus</name>
    <name type="common">Microworm</name>
    <dbReference type="NCBI Taxonomy" id="6233"/>
    <lineage>
        <taxon>Eukaryota</taxon>
        <taxon>Metazoa</taxon>
        <taxon>Ecdysozoa</taxon>
        <taxon>Nematoda</taxon>
        <taxon>Chromadorea</taxon>
        <taxon>Rhabditida</taxon>
        <taxon>Tylenchina</taxon>
        <taxon>Panagrolaimomorpha</taxon>
        <taxon>Panagrolaimoidea</taxon>
        <taxon>Panagrolaimidae</taxon>
        <taxon>Panagrellus</taxon>
    </lineage>
</organism>
<reference evidence="3" key="1">
    <citation type="journal article" date="2013" name="Genetics">
        <title>The draft genome and transcriptome of Panagrellus redivivus are shaped by the harsh demands of a free-living lifestyle.</title>
        <authorList>
            <person name="Srinivasan J."/>
            <person name="Dillman A.R."/>
            <person name="Macchietto M.G."/>
            <person name="Heikkinen L."/>
            <person name="Lakso M."/>
            <person name="Fracchia K.M."/>
            <person name="Antoshechkin I."/>
            <person name="Mortazavi A."/>
            <person name="Wong G."/>
            <person name="Sternberg P.W."/>
        </authorList>
    </citation>
    <scope>NUCLEOTIDE SEQUENCE [LARGE SCALE GENOMIC DNA]</scope>
    <source>
        <strain evidence="3">MT8872</strain>
    </source>
</reference>
<feature type="chain" id="PRO_5028838305" evidence="2">
    <location>
        <begin position="16"/>
        <end position="96"/>
    </location>
</feature>
<protein>
    <submittedName>
        <fullName evidence="4">Secreted protein</fullName>
    </submittedName>
</protein>
<dbReference type="WBParaSite" id="Pan_g18269.t1">
    <property type="protein sequence ID" value="Pan_g18269.t1"/>
    <property type="gene ID" value="Pan_g18269"/>
</dbReference>
<evidence type="ECO:0000256" key="2">
    <source>
        <dbReference type="SAM" id="SignalP"/>
    </source>
</evidence>
<evidence type="ECO:0000256" key="1">
    <source>
        <dbReference type="SAM" id="MobiDB-lite"/>
    </source>
</evidence>
<keyword evidence="2" id="KW-0732">Signal</keyword>
<evidence type="ECO:0000313" key="3">
    <source>
        <dbReference type="Proteomes" id="UP000492821"/>
    </source>
</evidence>
<proteinExistence type="predicted"/>
<feature type="region of interest" description="Disordered" evidence="1">
    <location>
        <begin position="55"/>
        <end position="82"/>
    </location>
</feature>
<dbReference type="Proteomes" id="UP000492821">
    <property type="component" value="Unassembled WGS sequence"/>
</dbReference>
<reference evidence="4" key="2">
    <citation type="submission" date="2020-10" db="UniProtKB">
        <authorList>
            <consortium name="WormBaseParasite"/>
        </authorList>
    </citation>
    <scope>IDENTIFICATION</scope>
</reference>